<dbReference type="Proteomes" id="UP000318053">
    <property type="component" value="Unassembled WGS sequence"/>
</dbReference>
<feature type="compositionally biased region" description="Polar residues" evidence="1">
    <location>
        <begin position="141"/>
        <end position="150"/>
    </location>
</feature>
<dbReference type="AlphaFoldDB" id="A0A5C5YE90"/>
<evidence type="ECO:0000256" key="1">
    <source>
        <dbReference type="SAM" id="MobiDB-lite"/>
    </source>
</evidence>
<proteinExistence type="predicted"/>
<name>A0A5C5YE90_9BACT</name>
<gene>
    <name evidence="3" type="ORF">CA85_18230</name>
</gene>
<feature type="transmembrane region" description="Helical" evidence="2">
    <location>
        <begin position="41"/>
        <end position="59"/>
    </location>
</feature>
<keyword evidence="2" id="KW-0472">Membrane</keyword>
<evidence type="ECO:0000313" key="3">
    <source>
        <dbReference type="EMBL" id="TWT73354.1"/>
    </source>
</evidence>
<evidence type="ECO:0000256" key="2">
    <source>
        <dbReference type="SAM" id="Phobius"/>
    </source>
</evidence>
<sequence length="165" mass="18340">MTQPNPFWLARDKLEFDNFNQRHGDGCKRYMSRSIEALADAAAFWIMLISRVVVLRSLLPFRRIARTRGGLVTVPAMGVATVRSGWGRTTACFVTAMLINAESGVRAMTFAARLCRVSAADMDPRCEIANQQCRYGEDSCRGTQSMQDSVPNGDESPRKNASNSR</sequence>
<keyword evidence="2" id="KW-1133">Transmembrane helix</keyword>
<dbReference type="EMBL" id="SJPK01000003">
    <property type="protein sequence ID" value="TWT73354.1"/>
    <property type="molecule type" value="Genomic_DNA"/>
</dbReference>
<accession>A0A5C5YE90</accession>
<keyword evidence="2" id="KW-0812">Transmembrane</keyword>
<organism evidence="3 4">
    <name type="scientific">Allorhodopirellula solitaria</name>
    <dbReference type="NCBI Taxonomy" id="2527987"/>
    <lineage>
        <taxon>Bacteria</taxon>
        <taxon>Pseudomonadati</taxon>
        <taxon>Planctomycetota</taxon>
        <taxon>Planctomycetia</taxon>
        <taxon>Pirellulales</taxon>
        <taxon>Pirellulaceae</taxon>
        <taxon>Allorhodopirellula</taxon>
    </lineage>
</organism>
<comment type="caution">
    <text evidence="3">The sequence shown here is derived from an EMBL/GenBank/DDBJ whole genome shotgun (WGS) entry which is preliminary data.</text>
</comment>
<reference evidence="3 4" key="1">
    <citation type="submission" date="2019-02" db="EMBL/GenBank/DDBJ databases">
        <title>Deep-cultivation of Planctomycetes and their phenomic and genomic characterization uncovers novel biology.</title>
        <authorList>
            <person name="Wiegand S."/>
            <person name="Jogler M."/>
            <person name="Boedeker C."/>
            <person name="Pinto D."/>
            <person name="Vollmers J."/>
            <person name="Rivas-Marin E."/>
            <person name="Kohn T."/>
            <person name="Peeters S.H."/>
            <person name="Heuer A."/>
            <person name="Rast P."/>
            <person name="Oberbeckmann S."/>
            <person name="Bunk B."/>
            <person name="Jeske O."/>
            <person name="Meyerdierks A."/>
            <person name="Storesund J.E."/>
            <person name="Kallscheuer N."/>
            <person name="Luecker S."/>
            <person name="Lage O.M."/>
            <person name="Pohl T."/>
            <person name="Merkel B.J."/>
            <person name="Hornburger P."/>
            <person name="Mueller R.-W."/>
            <person name="Bruemmer F."/>
            <person name="Labrenz M."/>
            <person name="Spormann A.M."/>
            <person name="Op Den Camp H."/>
            <person name="Overmann J."/>
            <person name="Amann R."/>
            <person name="Jetten M.S.M."/>
            <person name="Mascher T."/>
            <person name="Medema M.H."/>
            <person name="Devos D.P."/>
            <person name="Kaster A.-K."/>
            <person name="Ovreas L."/>
            <person name="Rohde M."/>
            <person name="Galperin M.Y."/>
            <person name="Jogler C."/>
        </authorList>
    </citation>
    <scope>NUCLEOTIDE SEQUENCE [LARGE SCALE GENOMIC DNA]</scope>
    <source>
        <strain evidence="3 4">CA85</strain>
    </source>
</reference>
<keyword evidence="4" id="KW-1185">Reference proteome</keyword>
<feature type="region of interest" description="Disordered" evidence="1">
    <location>
        <begin position="138"/>
        <end position="165"/>
    </location>
</feature>
<evidence type="ECO:0000313" key="4">
    <source>
        <dbReference type="Proteomes" id="UP000318053"/>
    </source>
</evidence>
<protein>
    <submittedName>
        <fullName evidence="3">Uncharacterized protein</fullName>
    </submittedName>
</protein>